<dbReference type="PANTHER" id="PTHR13026">
    <property type="entry name" value="NNP-1 PROTEIN NOVEL NUCLEAR PROTEIN 1 NOP52"/>
    <property type="match status" value="1"/>
</dbReference>
<feature type="compositionally biased region" description="Basic and acidic residues" evidence="6">
    <location>
        <begin position="720"/>
        <end position="736"/>
    </location>
</feature>
<feature type="region of interest" description="Disordered" evidence="6">
    <location>
        <begin position="225"/>
        <end position="268"/>
    </location>
</feature>
<evidence type="ECO:0000256" key="3">
    <source>
        <dbReference type="ARBA" id="ARBA00022552"/>
    </source>
</evidence>
<accession>A0A2R5LHU3</accession>
<evidence type="ECO:0000256" key="4">
    <source>
        <dbReference type="ARBA" id="ARBA00023242"/>
    </source>
</evidence>
<organism evidence="7">
    <name type="scientific">Ornithodoros turicata</name>
    <dbReference type="NCBI Taxonomy" id="34597"/>
    <lineage>
        <taxon>Eukaryota</taxon>
        <taxon>Metazoa</taxon>
        <taxon>Ecdysozoa</taxon>
        <taxon>Arthropoda</taxon>
        <taxon>Chelicerata</taxon>
        <taxon>Arachnida</taxon>
        <taxon>Acari</taxon>
        <taxon>Parasitiformes</taxon>
        <taxon>Ixodida</taxon>
        <taxon>Ixodoidea</taxon>
        <taxon>Argasidae</taxon>
        <taxon>Ornithodorinae</taxon>
        <taxon>Ornithodoros</taxon>
    </lineage>
</organism>
<evidence type="ECO:0000256" key="1">
    <source>
        <dbReference type="ARBA" id="ARBA00004123"/>
    </source>
</evidence>
<feature type="compositionally biased region" description="Basic and acidic residues" evidence="6">
    <location>
        <begin position="898"/>
        <end position="909"/>
    </location>
</feature>
<feature type="compositionally biased region" description="Basic residues" evidence="6">
    <location>
        <begin position="414"/>
        <end position="427"/>
    </location>
</feature>
<feature type="coiled-coil region" evidence="5">
    <location>
        <begin position="339"/>
        <end position="367"/>
    </location>
</feature>
<evidence type="ECO:0000256" key="2">
    <source>
        <dbReference type="ARBA" id="ARBA00006374"/>
    </source>
</evidence>
<dbReference type="PANTHER" id="PTHR13026:SF0">
    <property type="entry name" value="RIBOSOMAL RNA PROCESSING 1B"/>
    <property type="match status" value="1"/>
</dbReference>
<protein>
    <submittedName>
        <fullName evidence="7">Putative nucleolar protein</fullName>
    </submittedName>
</protein>
<dbReference type="Pfam" id="PF05997">
    <property type="entry name" value="Nop52"/>
    <property type="match status" value="1"/>
</dbReference>
<comment type="subcellular location">
    <subcellularLocation>
        <location evidence="1">Nucleus</location>
    </subcellularLocation>
</comment>
<keyword evidence="3" id="KW-0698">rRNA processing</keyword>
<dbReference type="InterPro" id="IPR010301">
    <property type="entry name" value="RRP1"/>
</dbReference>
<keyword evidence="5" id="KW-0175">Coiled coil</keyword>
<comment type="similarity">
    <text evidence="2">Belongs to the RRP1 family.</text>
</comment>
<sequence>MPVVEEVNFAYHLASNEPNVRRRTVSKLMKWISTKSAHVKTGFTEESMMKLWKGLFYCMWMTDKPLVQQEMADSISALIHSFRRQEQTLMFIDAFFKTMAHEWFAIDRYRLDKFMMLVRRFFRQSLVFTRRDGWTDESIQSLNACLSKTVLHPSSEDTPVGLKTHIADIFLQELARMHGHELTAEQSMLFLEPFFKILVKTPSVVLRRSVRDNIFHLIIDLDPGTSGQAASVASDEDEEELVEDTKQGMNSDSEEEHDEDGKLMGNDETSVDLPAVPFDYEMIANRFVECSKIKKMKAPNRSIIANLVKKFWELSQGVNPLHNIDEDSGSELEITDSAVTEAAQRLKDEEQKELMMEREELAKLARASAKLKGGKFGLDTCSGIYEHQTMTDSSESGSDADTESADEEVGAVQAKKKLKQSTKKRSTGKQSREDSDGDKSGDSDMECIAVGSEEKLGEQLQVTKKKKKKRPAKGEDDDMYYEDVLRHENQRLSDLSLLTLGGETGGENESTKKQKKRKKVAKVGSASGEYSVSTVKKRKVGSPGANEDPKEQVVPVNESSPGITSAKKRRRRKKKHGLPTGSCDARSASGDGGEETSSTESMVTKDGLTCGTTQEAATSKALNIESKKVNKRKSVDNQNAAKGKKVKAKQEANLNSKQLPTSEVITTSSHSPDVLKTTAKAGERGLQKHQEEKKKKRRKKLLNLNDCENAQLFSKGKGRLQPEENSSRSPLKEAQKPIKTGPQSSGSPSQDDCGRDVTKLSSSPSQKSLEKEDKSTKVVDTIYQSGNLVEENAEADVVLTPKKGLKIRNKFAQFGSDTPTAKFVRRSHLKAETERPKLKKKAALKRQSFSDSLTCAKKVNFLLSRNRAQDPKEYLESLKASPQIPFDASKKPVQGVLKVREHSKQDKSLKFTPSSKRRRASDFF</sequence>
<feature type="compositionally biased region" description="Basic and acidic residues" evidence="6">
    <location>
        <begin position="768"/>
        <end position="777"/>
    </location>
</feature>
<feature type="compositionally biased region" description="Basic residues" evidence="6">
    <location>
        <begin position="566"/>
        <end position="577"/>
    </location>
</feature>
<feature type="compositionally biased region" description="Basic residues" evidence="6">
    <location>
        <begin position="915"/>
        <end position="924"/>
    </location>
</feature>
<dbReference type="GO" id="GO:0005634">
    <property type="term" value="C:nucleus"/>
    <property type="evidence" value="ECO:0007669"/>
    <property type="project" value="UniProtKB-SubCell"/>
</dbReference>
<proteinExistence type="inferred from homology"/>
<evidence type="ECO:0000313" key="7">
    <source>
        <dbReference type="EMBL" id="MBY09100.1"/>
    </source>
</evidence>
<feature type="compositionally biased region" description="Polar residues" evidence="6">
    <location>
        <begin position="610"/>
        <end position="621"/>
    </location>
</feature>
<feature type="compositionally biased region" description="Basic and acidic residues" evidence="6">
    <location>
        <begin position="430"/>
        <end position="442"/>
    </location>
</feature>
<feature type="compositionally biased region" description="Low complexity" evidence="6">
    <location>
        <begin position="492"/>
        <end position="501"/>
    </location>
</feature>
<feature type="compositionally biased region" description="Acidic residues" evidence="6">
    <location>
        <begin position="398"/>
        <end position="409"/>
    </location>
</feature>
<evidence type="ECO:0000256" key="6">
    <source>
        <dbReference type="SAM" id="MobiDB-lite"/>
    </source>
</evidence>
<dbReference type="AlphaFoldDB" id="A0A2R5LHU3"/>
<feature type="compositionally biased region" description="Polar residues" evidence="6">
    <location>
        <begin position="652"/>
        <end position="671"/>
    </location>
</feature>
<name>A0A2R5LHU3_9ACAR</name>
<evidence type="ECO:0000256" key="5">
    <source>
        <dbReference type="SAM" id="Coils"/>
    </source>
</evidence>
<dbReference type="EMBL" id="GGLE01004974">
    <property type="protein sequence ID" value="MBY09100.1"/>
    <property type="molecule type" value="Transcribed_RNA"/>
</dbReference>
<feature type="region of interest" description="Disordered" evidence="6">
    <location>
        <begin position="885"/>
        <end position="924"/>
    </location>
</feature>
<feature type="region of interest" description="Disordered" evidence="6">
    <location>
        <begin position="389"/>
        <end position="777"/>
    </location>
</feature>
<dbReference type="GO" id="GO:0030688">
    <property type="term" value="C:preribosome, small subunit precursor"/>
    <property type="evidence" value="ECO:0007669"/>
    <property type="project" value="InterPro"/>
</dbReference>
<feature type="compositionally biased region" description="Basic and acidic residues" evidence="6">
    <location>
        <begin position="681"/>
        <end position="693"/>
    </location>
</feature>
<feature type="compositionally biased region" description="Polar residues" evidence="6">
    <location>
        <begin position="741"/>
        <end position="750"/>
    </location>
</feature>
<keyword evidence="4" id="KW-0539">Nucleus</keyword>
<reference evidence="7" key="1">
    <citation type="submission" date="2018-03" db="EMBL/GenBank/DDBJ databases">
        <title>The relapsing fever spirochete Borrelia turicatae persists in the highly oxidative environment of its soft-bodied tick vector.</title>
        <authorList>
            <person name="Bourret T.J."/>
            <person name="Boyle W.K."/>
            <person name="Valenzuela J.G."/>
            <person name="Oliveira F."/>
            <person name="Lopez J.E."/>
        </authorList>
    </citation>
    <scope>NUCLEOTIDE SEQUENCE</scope>
    <source>
        <strain evidence="7">Kansas strain/isolate</strain>
        <tissue evidence="7">Salivary glands</tissue>
    </source>
</reference>
<dbReference type="GO" id="GO:0006364">
    <property type="term" value="P:rRNA processing"/>
    <property type="evidence" value="ECO:0007669"/>
    <property type="project" value="UniProtKB-KW"/>
</dbReference>